<dbReference type="InterPro" id="IPR002636">
    <property type="entry name" value="DUF29"/>
</dbReference>
<dbReference type="PANTHER" id="PTHR34235">
    <property type="entry name" value="SLR1203 PROTEIN-RELATED"/>
    <property type="match status" value="1"/>
</dbReference>
<sequence length="90" mass="10335">MVPYGRSSQQRWANTIDNHRGEIEGVLKQMPSLRPQIDEYVAHNYPNAVRFAARDTHRPPPAFPQENPYTVEQTLDVDFFPGENDKAVDP</sequence>
<evidence type="ECO:0000313" key="2">
    <source>
        <dbReference type="Proteomes" id="UP000449678"/>
    </source>
</evidence>
<dbReference type="Gene3D" id="1.20.1220.20">
    <property type="entry name" value="Uncharcterised protein PF01724"/>
    <property type="match status" value="1"/>
</dbReference>
<organism evidence="1 2">
    <name type="scientific">Duganella lactea</name>
    <dbReference type="NCBI Taxonomy" id="2692173"/>
    <lineage>
        <taxon>Bacteria</taxon>
        <taxon>Pseudomonadati</taxon>
        <taxon>Pseudomonadota</taxon>
        <taxon>Betaproteobacteria</taxon>
        <taxon>Burkholderiales</taxon>
        <taxon>Oxalobacteraceae</taxon>
        <taxon>Telluria group</taxon>
        <taxon>Duganella</taxon>
    </lineage>
</organism>
<keyword evidence="2" id="KW-1185">Reference proteome</keyword>
<gene>
    <name evidence="1" type="ORF">GTP38_13445</name>
</gene>
<dbReference type="RefSeq" id="WP_160990725.1">
    <property type="nucleotide sequence ID" value="NZ_WWCO01000008.1"/>
</dbReference>
<dbReference type="EMBL" id="WWCO01000008">
    <property type="protein sequence ID" value="MYM35336.1"/>
    <property type="molecule type" value="Genomic_DNA"/>
</dbReference>
<protein>
    <submittedName>
        <fullName evidence="1">DUF29 family protein</fullName>
    </submittedName>
</protein>
<dbReference type="Pfam" id="PF01724">
    <property type="entry name" value="DUF29"/>
    <property type="match status" value="1"/>
</dbReference>
<comment type="caution">
    <text evidence="1">The sequence shown here is derived from an EMBL/GenBank/DDBJ whole genome shotgun (WGS) entry which is preliminary data.</text>
</comment>
<accession>A0ABW9V6P3</accession>
<proteinExistence type="predicted"/>
<evidence type="ECO:0000313" key="1">
    <source>
        <dbReference type="EMBL" id="MYM35336.1"/>
    </source>
</evidence>
<dbReference type="PANTHER" id="PTHR34235:SF1">
    <property type="entry name" value="SLR0416 PROTEIN"/>
    <property type="match status" value="1"/>
</dbReference>
<name>A0ABW9V6P3_9BURK</name>
<reference evidence="1 2" key="1">
    <citation type="submission" date="2019-12" db="EMBL/GenBank/DDBJ databases">
        <title>Novel species isolated from a subtropical stream in China.</title>
        <authorList>
            <person name="Lu H."/>
        </authorList>
    </citation>
    <scope>NUCLEOTIDE SEQUENCE [LARGE SCALE GENOMIC DNA]</scope>
    <source>
        <strain evidence="1 2">FT94W</strain>
    </source>
</reference>
<dbReference type="Proteomes" id="UP000449678">
    <property type="component" value="Unassembled WGS sequence"/>
</dbReference>